<feature type="region of interest" description="Disordered" evidence="5">
    <location>
        <begin position="1"/>
        <end position="43"/>
    </location>
</feature>
<sequence length="416" mass="47054">MPPVKKQKTNKSPQTNGKEKKQAKNNGESVVSGQLQKKINKVQPKKDPKGVVFIKHLPHGFFEEQLKKYFEQFGNVTRVRLARSKRTGNSKGYAFVEFEYPEVAEVAAETMDNYLMFKKIVKATYIPPEKQQFNYFRTSLKKIKNKSGKYVWVSSKTAAIQQKMKKHNDWSEENYQKRTQKQLAKLQKIGEKYAHLGIDINEIIAKPKVLTDGEKKAKGKSAKEEEKTASSSKAMKRKTTSEDTTSKKQLKSKKKVALEDLLGNTIQEDSDDEDYIAMAEDSEAEDAEVDENSSDEETYGFTKGSDNEEEEDEESENESAEEEPVPAVVKKPKKNFGKSLKSSNVERFDQMLKRKPHTGGISKFNKKSLKQPSAVSKNKSALQMNAAKEVAKPLSKVKSGKLGKPLKSNKNLKKVK</sequence>
<dbReference type="GO" id="GO:0005730">
    <property type="term" value="C:nucleolus"/>
    <property type="evidence" value="ECO:0007669"/>
    <property type="project" value="UniProtKB-SubCell"/>
</dbReference>
<protein>
    <recommendedName>
        <fullName evidence="6">RRM domain-containing protein</fullName>
    </recommendedName>
</protein>
<feature type="compositionally biased region" description="Polar residues" evidence="5">
    <location>
        <begin position="24"/>
        <end position="37"/>
    </location>
</feature>
<accession>A0A0L0C0X8</accession>
<dbReference type="InterPro" id="IPR035979">
    <property type="entry name" value="RBD_domain_sf"/>
</dbReference>
<feature type="domain" description="RRM" evidence="6">
    <location>
        <begin position="50"/>
        <end position="128"/>
    </location>
</feature>
<feature type="compositionally biased region" description="Acidic residues" evidence="5">
    <location>
        <begin position="268"/>
        <end position="298"/>
    </location>
</feature>
<evidence type="ECO:0000259" key="6">
    <source>
        <dbReference type="PROSITE" id="PS50102"/>
    </source>
</evidence>
<evidence type="ECO:0000256" key="5">
    <source>
        <dbReference type="SAM" id="MobiDB-lite"/>
    </source>
</evidence>
<keyword evidence="2 4" id="KW-0694">RNA-binding</keyword>
<comment type="subcellular location">
    <subcellularLocation>
        <location evidence="1">Nucleus</location>
        <location evidence="1">Nucleolus</location>
    </subcellularLocation>
</comment>
<comment type="caution">
    <text evidence="7">The sequence shown here is derived from an EMBL/GenBank/DDBJ whole genome shotgun (WGS) entry which is preliminary data.</text>
</comment>
<organism evidence="7 8">
    <name type="scientific">Lucilia cuprina</name>
    <name type="common">Green bottle fly</name>
    <name type="synonym">Australian sheep blowfly</name>
    <dbReference type="NCBI Taxonomy" id="7375"/>
    <lineage>
        <taxon>Eukaryota</taxon>
        <taxon>Metazoa</taxon>
        <taxon>Ecdysozoa</taxon>
        <taxon>Arthropoda</taxon>
        <taxon>Hexapoda</taxon>
        <taxon>Insecta</taxon>
        <taxon>Pterygota</taxon>
        <taxon>Neoptera</taxon>
        <taxon>Endopterygota</taxon>
        <taxon>Diptera</taxon>
        <taxon>Brachycera</taxon>
        <taxon>Muscomorpha</taxon>
        <taxon>Oestroidea</taxon>
        <taxon>Calliphoridae</taxon>
        <taxon>Luciliinae</taxon>
        <taxon>Lucilia</taxon>
    </lineage>
</organism>
<dbReference type="OrthoDB" id="21467at2759"/>
<feature type="region of interest" description="Disordered" evidence="5">
    <location>
        <begin position="212"/>
        <end position="416"/>
    </location>
</feature>
<feature type="compositionally biased region" description="Polar residues" evidence="5">
    <location>
        <begin position="370"/>
        <end position="383"/>
    </location>
</feature>
<name>A0A0L0C0X8_LUCCU</name>
<dbReference type="STRING" id="7375.A0A0L0C0X8"/>
<evidence type="ECO:0000256" key="3">
    <source>
        <dbReference type="ARBA" id="ARBA00023242"/>
    </source>
</evidence>
<evidence type="ECO:0000256" key="4">
    <source>
        <dbReference type="PROSITE-ProRule" id="PRU00176"/>
    </source>
</evidence>
<gene>
    <name evidence="7" type="ORF">FF38_03401</name>
</gene>
<reference evidence="7 8" key="1">
    <citation type="journal article" date="2015" name="Nat. Commun.">
        <title>Lucilia cuprina genome unlocks parasitic fly biology to underpin future interventions.</title>
        <authorList>
            <person name="Anstead C.A."/>
            <person name="Korhonen P.K."/>
            <person name="Young N.D."/>
            <person name="Hall R.S."/>
            <person name="Jex A.R."/>
            <person name="Murali S.C."/>
            <person name="Hughes D.S."/>
            <person name="Lee S.F."/>
            <person name="Perry T."/>
            <person name="Stroehlein A.J."/>
            <person name="Ansell B.R."/>
            <person name="Breugelmans B."/>
            <person name="Hofmann A."/>
            <person name="Qu J."/>
            <person name="Dugan S."/>
            <person name="Lee S.L."/>
            <person name="Chao H."/>
            <person name="Dinh H."/>
            <person name="Han Y."/>
            <person name="Doddapaneni H.V."/>
            <person name="Worley K.C."/>
            <person name="Muzny D.M."/>
            <person name="Ioannidis P."/>
            <person name="Waterhouse R.M."/>
            <person name="Zdobnov E.M."/>
            <person name="James P.J."/>
            <person name="Bagnall N.H."/>
            <person name="Kotze A.C."/>
            <person name="Gibbs R.A."/>
            <person name="Richards S."/>
            <person name="Batterham P."/>
            <person name="Gasser R.B."/>
        </authorList>
    </citation>
    <scope>NUCLEOTIDE SEQUENCE [LARGE SCALE GENOMIC DNA]</scope>
    <source>
        <strain evidence="7 8">LS</strain>
        <tissue evidence="7">Full body</tissue>
    </source>
</reference>
<dbReference type="AlphaFoldDB" id="A0A0L0C0X8"/>
<dbReference type="SMART" id="SM00360">
    <property type="entry name" value="RRM"/>
    <property type="match status" value="1"/>
</dbReference>
<evidence type="ECO:0000256" key="1">
    <source>
        <dbReference type="ARBA" id="ARBA00004604"/>
    </source>
</evidence>
<dbReference type="InterPro" id="IPR000504">
    <property type="entry name" value="RRM_dom"/>
</dbReference>
<evidence type="ECO:0000313" key="7">
    <source>
        <dbReference type="EMBL" id="KNC25901.1"/>
    </source>
</evidence>
<evidence type="ECO:0000256" key="2">
    <source>
        <dbReference type="ARBA" id="ARBA00022884"/>
    </source>
</evidence>
<dbReference type="InterPro" id="IPR012677">
    <property type="entry name" value="Nucleotide-bd_a/b_plait_sf"/>
</dbReference>
<feature type="compositionally biased region" description="Acidic residues" evidence="5">
    <location>
        <begin position="307"/>
        <end position="324"/>
    </location>
</feature>
<dbReference type="GO" id="GO:0003723">
    <property type="term" value="F:RNA binding"/>
    <property type="evidence" value="ECO:0007669"/>
    <property type="project" value="UniProtKB-UniRule"/>
</dbReference>
<dbReference type="OMA" id="YFKQFGH"/>
<dbReference type="EMBL" id="JRES01001062">
    <property type="protein sequence ID" value="KNC25901.1"/>
    <property type="molecule type" value="Genomic_DNA"/>
</dbReference>
<feature type="compositionally biased region" description="Basic and acidic residues" evidence="5">
    <location>
        <begin position="212"/>
        <end position="228"/>
    </location>
</feature>
<dbReference type="PANTHER" id="PTHR46754">
    <property type="entry name" value="MKI67 FHA DOMAIN-INTERACTING NUCLEOLAR PHOSPHOPROTEIN"/>
    <property type="match status" value="1"/>
</dbReference>
<dbReference type="Gene3D" id="3.30.70.330">
    <property type="match status" value="1"/>
</dbReference>
<dbReference type="PROSITE" id="PS50102">
    <property type="entry name" value="RRM"/>
    <property type="match status" value="1"/>
</dbReference>
<evidence type="ECO:0000313" key="8">
    <source>
        <dbReference type="Proteomes" id="UP000037069"/>
    </source>
</evidence>
<dbReference type="Proteomes" id="UP000037069">
    <property type="component" value="Unassembled WGS sequence"/>
</dbReference>
<dbReference type="SUPFAM" id="SSF54928">
    <property type="entry name" value="RNA-binding domain, RBD"/>
    <property type="match status" value="1"/>
</dbReference>
<keyword evidence="8" id="KW-1185">Reference proteome</keyword>
<keyword evidence="3" id="KW-0539">Nucleus</keyword>
<dbReference type="Pfam" id="PF00076">
    <property type="entry name" value="RRM_1"/>
    <property type="match status" value="1"/>
</dbReference>
<dbReference type="CDD" id="cd12307">
    <property type="entry name" value="RRM_NIFK_like"/>
    <property type="match status" value="1"/>
</dbReference>
<proteinExistence type="predicted"/>